<evidence type="ECO:0000256" key="4">
    <source>
        <dbReference type="ARBA" id="ARBA00023033"/>
    </source>
</evidence>
<keyword evidence="4 6" id="KW-0503">Monooxygenase</keyword>
<dbReference type="InterPro" id="IPR036661">
    <property type="entry name" value="Luciferase-like_sf"/>
</dbReference>
<dbReference type="EMBL" id="JAUSUZ010000001">
    <property type="protein sequence ID" value="MDQ0368587.1"/>
    <property type="molecule type" value="Genomic_DNA"/>
</dbReference>
<protein>
    <submittedName>
        <fullName evidence="6">Alkanesulfonate monooxygenase SsuD/methylene tetrahydromethanopterin reductase-like flavin-dependent oxidoreductase (Luciferase family)</fullName>
    </submittedName>
</protein>
<dbReference type="RefSeq" id="WP_307243234.1">
    <property type="nucleotide sequence ID" value="NZ_JAUSUZ010000001.1"/>
</dbReference>
<evidence type="ECO:0000313" key="6">
    <source>
        <dbReference type="EMBL" id="MDQ0368587.1"/>
    </source>
</evidence>
<comment type="caution">
    <text evidence="6">The sequence shown here is derived from an EMBL/GenBank/DDBJ whole genome shotgun (WGS) entry which is preliminary data.</text>
</comment>
<evidence type="ECO:0000256" key="2">
    <source>
        <dbReference type="ARBA" id="ARBA00022643"/>
    </source>
</evidence>
<evidence type="ECO:0000256" key="1">
    <source>
        <dbReference type="ARBA" id="ARBA00022630"/>
    </source>
</evidence>
<sequence>MRIGIVLLQDRPWRENAPRWRQAEAWGFAHGWVYDHIGWRTLVDRPWFDAVPTLTAAATVTSTMRLGTFVASPNFRHPVPFAREVTALDDVSGGRLLLGVGAGTGGTSFDNTVLGVPELTPKTRFARYAEFAELLDLLLREDHVTWRGTHYAAVDARNLPGCVQRPRVPMIMAANGPRGLRLVAERAQGWVTTGGEPGASLTPPSGAQLVAQQNAWWKTVEELSARLDDALDAAGREHGTLDRYLSLDSAPVFSLSSMDAFADAHGRAAELGFTDVITHWPRADGWYAGDEAVLEKVAAEYLTPVPTPGI</sequence>
<dbReference type="PANTHER" id="PTHR42847:SF4">
    <property type="entry name" value="ALKANESULFONATE MONOOXYGENASE-RELATED"/>
    <property type="match status" value="1"/>
</dbReference>
<dbReference type="GO" id="GO:0046306">
    <property type="term" value="P:alkanesulfonate catabolic process"/>
    <property type="evidence" value="ECO:0007669"/>
    <property type="project" value="TreeGrafter"/>
</dbReference>
<evidence type="ECO:0000256" key="3">
    <source>
        <dbReference type="ARBA" id="ARBA00023002"/>
    </source>
</evidence>
<keyword evidence="3" id="KW-0560">Oxidoreductase</keyword>
<dbReference type="Proteomes" id="UP001240236">
    <property type="component" value="Unassembled WGS sequence"/>
</dbReference>
<feature type="domain" description="Luciferase-like" evidence="5">
    <location>
        <begin position="1"/>
        <end position="199"/>
    </location>
</feature>
<dbReference type="GO" id="GO:0008726">
    <property type="term" value="F:alkanesulfonate monooxygenase activity"/>
    <property type="evidence" value="ECO:0007669"/>
    <property type="project" value="TreeGrafter"/>
</dbReference>
<proteinExistence type="predicted"/>
<reference evidence="6 7" key="1">
    <citation type="submission" date="2023-07" db="EMBL/GenBank/DDBJ databases">
        <title>Sequencing the genomes of 1000 actinobacteria strains.</title>
        <authorList>
            <person name="Klenk H.-P."/>
        </authorList>
    </citation>
    <scope>NUCLEOTIDE SEQUENCE [LARGE SCALE GENOMIC DNA]</scope>
    <source>
        <strain evidence="6 7">DSM 44709</strain>
    </source>
</reference>
<evidence type="ECO:0000313" key="7">
    <source>
        <dbReference type="Proteomes" id="UP001240236"/>
    </source>
</evidence>
<gene>
    <name evidence="6" type="ORF">J2S42_005256</name>
</gene>
<dbReference type="Pfam" id="PF00296">
    <property type="entry name" value="Bac_luciferase"/>
    <property type="match status" value="1"/>
</dbReference>
<keyword evidence="1" id="KW-0285">Flavoprotein</keyword>
<organism evidence="6 7">
    <name type="scientific">Catenuloplanes indicus</name>
    <dbReference type="NCBI Taxonomy" id="137267"/>
    <lineage>
        <taxon>Bacteria</taxon>
        <taxon>Bacillati</taxon>
        <taxon>Actinomycetota</taxon>
        <taxon>Actinomycetes</taxon>
        <taxon>Micromonosporales</taxon>
        <taxon>Micromonosporaceae</taxon>
        <taxon>Catenuloplanes</taxon>
    </lineage>
</organism>
<evidence type="ECO:0000259" key="5">
    <source>
        <dbReference type="Pfam" id="PF00296"/>
    </source>
</evidence>
<dbReference type="InterPro" id="IPR050172">
    <property type="entry name" value="SsuD_RutA_monooxygenase"/>
</dbReference>
<dbReference type="InterPro" id="IPR011251">
    <property type="entry name" value="Luciferase-like_dom"/>
</dbReference>
<dbReference type="SUPFAM" id="SSF51679">
    <property type="entry name" value="Bacterial luciferase-like"/>
    <property type="match status" value="1"/>
</dbReference>
<keyword evidence="7" id="KW-1185">Reference proteome</keyword>
<dbReference type="PANTHER" id="PTHR42847">
    <property type="entry name" value="ALKANESULFONATE MONOOXYGENASE"/>
    <property type="match status" value="1"/>
</dbReference>
<name>A0AAE3W484_9ACTN</name>
<keyword evidence="2" id="KW-0288">FMN</keyword>
<dbReference type="Gene3D" id="3.20.20.30">
    <property type="entry name" value="Luciferase-like domain"/>
    <property type="match status" value="1"/>
</dbReference>
<accession>A0AAE3W484</accession>
<dbReference type="AlphaFoldDB" id="A0AAE3W484"/>